<dbReference type="Proteomes" id="UP000054166">
    <property type="component" value="Unassembled WGS sequence"/>
</dbReference>
<dbReference type="STRING" id="765440.A0A0C3FP35"/>
<dbReference type="InterPro" id="IPR020904">
    <property type="entry name" value="Sc_DH/Rdtase_CS"/>
</dbReference>
<keyword evidence="3" id="KW-0521">NADP</keyword>
<dbReference type="InterPro" id="IPR050259">
    <property type="entry name" value="SDR"/>
</dbReference>
<dbReference type="PANTHER" id="PTHR42879">
    <property type="entry name" value="3-OXOACYL-(ACYL-CARRIER-PROTEIN) REDUCTASE"/>
    <property type="match status" value="1"/>
</dbReference>
<gene>
    <name evidence="5" type="ORF">PILCRDRAFT_338791</name>
</gene>
<comment type="similarity">
    <text evidence="1">Belongs to the short-chain dehydrogenases/reductases (SDR) family.</text>
</comment>
<sequence>MTTVSQPRVAAVTGAARGIGKSIALRLADDGLDVAVNDLHDQKELLEGVVEEIQKKGRRAVAVCGDASEEQDVKALIDKAVEELGGVDVMVANAGIGVSGSIMDLTVESWDRIMRINTRGPMLAYKYAAKQMVKQGRGGRIIGASSICGKKGVVNLGAYCASKFAVRGLTQSAARELGEHGITVNAYAPGVIRTQLTASPADGDKGHGSALLNLLGAPNARSAEPDVVSSLVSYLAKPEAHFITGQTITTDGGLVFD</sequence>
<dbReference type="PANTHER" id="PTHR42879:SF2">
    <property type="entry name" value="3-OXOACYL-[ACYL-CARRIER-PROTEIN] REDUCTASE FABG"/>
    <property type="match status" value="1"/>
</dbReference>
<dbReference type="SUPFAM" id="SSF51735">
    <property type="entry name" value="NAD(P)-binding Rossmann-fold domains"/>
    <property type="match status" value="1"/>
</dbReference>
<dbReference type="Gene3D" id="3.40.50.720">
    <property type="entry name" value="NAD(P)-binding Rossmann-like Domain"/>
    <property type="match status" value="1"/>
</dbReference>
<protein>
    <recommendedName>
        <fullName evidence="2">3-oxoacyl-[acyl-carrier-protein] reductase</fullName>
        <ecNumber evidence="2">1.1.1.100</ecNumber>
    </recommendedName>
</protein>
<dbReference type="GO" id="GO:0032787">
    <property type="term" value="P:monocarboxylic acid metabolic process"/>
    <property type="evidence" value="ECO:0007669"/>
    <property type="project" value="UniProtKB-ARBA"/>
</dbReference>
<organism evidence="5 6">
    <name type="scientific">Piloderma croceum (strain F 1598)</name>
    <dbReference type="NCBI Taxonomy" id="765440"/>
    <lineage>
        <taxon>Eukaryota</taxon>
        <taxon>Fungi</taxon>
        <taxon>Dikarya</taxon>
        <taxon>Basidiomycota</taxon>
        <taxon>Agaricomycotina</taxon>
        <taxon>Agaricomycetes</taxon>
        <taxon>Agaricomycetidae</taxon>
        <taxon>Atheliales</taxon>
        <taxon>Atheliaceae</taxon>
        <taxon>Piloderma</taxon>
    </lineage>
</organism>
<evidence type="ECO:0000256" key="1">
    <source>
        <dbReference type="ARBA" id="ARBA00006484"/>
    </source>
</evidence>
<comment type="catalytic activity">
    <reaction evidence="4">
        <text>a (3R)-hydroxyacyl-[ACP] + NADP(+) = a 3-oxoacyl-[ACP] + NADPH + H(+)</text>
        <dbReference type="Rhea" id="RHEA:17397"/>
        <dbReference type="Rhea" id="RHEA-COMP:9916"/>
        <dbReference type="Rhea" id="RHEA-COMP:9945"/>
        <dbReference type="ChEBI" id="CHEBI:15378"/>
        <dbReference type="ChEBI" id="CHEBI:57783"/>
        <dbReference type="ChEBI" id="CHEBI:58349"/>
        <dbReference type="ChEBI" id="CHEBI:78776"/>
        <dbReference type="ChEBI" id="CHEBI:78827"/>
        <dbReference type="EC" id="1.1.1.100"/>
    </reaction>
</comment>
<dbReference type="FunFam" id="3.40.50.720:FF:000084">
    <property type="entry name" value="Short-chain dehydrogenase reductase"/>
    <property type="match status" value="1"/>
</dbReference>
<evidence type="ECO:0000256" key="3">
    <source>
        <dbReference type="ARBA" id="ARBA00022857"/>
    </source>
</evidence>
<dbReference type="PRINTS" id="PR00081">
    <property type="entry name" value="GDHRDH"/>
</dbReference>
<accession>A0A0C3FP35</accession>
<dbReference type="InterPro" id="IPR036291">
    <property type="entry name" value="NAD(P)-bd_dom_sf"/>
</dbReference>
<reference evidence="6" key="2">
    <citation type="submission" date="2015-01" db="EMBL/GenBank/DDBJ databases">
        <title>Evolutionary Origins and Diversification of the Mycorrhizal Mutualists.</title>
        <authorList>
            <consortium name="DOE Joint Genome Institute"/>
            <consortium name="Mycorrhizal Genomics Consortium"/>
            <person name="Kohler A."/>
            <person name="Kuo A."/>
            <person name="Nagy L.G."/>
            <person name="Floudas D."/>
            <person name="Copeland A."/>
            <person name="Barry K.W."/>
            <person name="Cichocki N."/>
            <person name="Veneault-Fourrey C."/>
            <person name="LaButti K."/>
            <person name="Lindquist E.A."/>
            <person name="Lipzen A."/>
            <person name="Lundell T."/>
            <person name="Morin E."/>
            <person name="Murat C."/>
            <person name="Riley R."/>
            <person name="Ohm R."/>
            <person name="Sun H."/>
            <person name="Tunlid A."/>
            <person name="Henrissat B."/>
            <person name="Grigoriev I.V."/>
            <person name="Hibbett D.S."/>
            <person name="Martin F."/>
        </authorList>
    </citation>
    <scope>NUCLEOTIDE SEQUENCE [LARGE SCALE GENOMIC DNA]</scope>
    <source>
        <strain evidence="6">F 1598</strain>
    </source>
</reference>
<dbReference type="InParanoid" id="A0A0C3FP35"/>
<name>A0A0C3FP35_PILCF</name>
<evidence type="ECO:0000256" key="4">
    <source>
        <dbReference type="ARBA" id="ARBA00048508"/>
    </source>
</evidence>
<dbReference type="PRINTS" id="PR00080">
    <property type="entry name" value="SDRFAMILY"/>
</dbReference>
<keyword evidence="6" id="KW-1185">Reference proteome</keyword>
<evidence type="ECO:0000256" key="2">
    <source>
        <dbReference type="ARBA" id="ARBA00012948"/>
    </source>
</evidence>
<dbReference type="EC" id="1.1.1.100" evidence="2"/>
<proteinExistence type="inferred from homology"/>
<dbReference type="HOGENOM" id="CLU_010194_1_0_1"/>
<dbReference type="Pfam" id="PF13561">
    <property type="entry name" value="adh_short_C2"/>
    <property type="match status" value="1"/>
</dbReference>
<dbReference type="GO" id="GO:0004316">
    <property type="term" value="F:3-oxoacyl-[acyl-carrier-protein] reductase (NADPH) activity"/>
    <property type="evidence" value="ECO:0007669"/>
    <property type="project" value="UniProtKB-EC"/>
</dbReference>
<reference evidence="5 6" key="1">
    <citation type="submission" date="2014-04" db="EMBL/GenBank/DDBJ databases">
        <authorList>
            <consortium name="DOE Joint Genome Institute"/>
            <person name="Kuo A."/>
            <person name="Tarkka M."/>
            <person name="Buscot F."/>
            <person name="Kohler A."/>
            <person name="Nagy L.G."/>
            <person name="Floudas D."/>
            <person name="Copeland A."/>
            <person name="Barry K.W."/>
            <person name="Cichocki N."/>
            <person name="Veneault-Fourrey C."/>
            <person name="LaButti K."/>
            <person name="Lindquist E.A."/>
            <person name="Lipzen A."/>
            <person name="Lundell T."/>
            <person name="Morin E."/>
            <person name="Murat C."/>
            <person name="Sun H."/>
            <person name="Tunlid A."/>
            <person name="Henrissat B."/>
            <person name="Grigoriev I.V."/>
            <person name="Hibbett D.S."/>
            <person name="Martin F."/>
            <person name="Nordberg H.P."/>
            <person name="Cantor M.N."/>
            <person name="Hua S.X."/>
        </authorList>
    </citation>
    <scope>NUCLEOTIDE SEQUENCE [LARGE SCALE GENOMIC DNA]</scope>
    <source>
        <strain evidence="5 6">F 1598</strain>
    </source>
</reference>
<dbReference type="OrthoDB" id="498125at2759"/>
<evidence type="ECO:0000313" key="5">
    <source>
        <dbReference type="EMBL" id="KIM85600.1"/>
    </source>
</evidence>
<dbReference type="PROSITE" id="PS00061">
    <property type="entry name" value="ADH_SHORT"/>
    <property type="match status" value="1"/>
</dbReference>
<evidence type="ECO:0000313" key="6">
    <source>
        <dbReference type="Proteomes" id="UP000054166"/>
    </source>
</evidence>
<dbReference type="EMBL" id="KN832984">
    <property type="protein sequence ID" value="KIM85600.1"/>
    <property type="molecule type" value="Genomic_DNA"/>
</dbReference>
<dbReference type="AlphaFoldDB" id="A0A0C3FP35"/>
<dbReference type="InterPro" id="IPR002347">
    <property type="entry name" value="SDR_fam"/>
</dbReference>